<keyword evidence="3" id="KW-0520">NAD</keyword>
<dbReference type="FunFam" id="3.40.50.720:FF:000203">
    <property type="entry name" value="D-3-phosphoglycerate dehydrogenase (SerA)"/>
    <property type="match status" value="1"/>
</dbReference>
<dbReference type="Pfam" id="PF02826">
    <property type="entry name" value="2-Hacid_dh_C"/>
    <property type="match status" value="1"/>
</dbReference>
<dbReference type="OrthoDB" id="9805416at2"/>
<dbReference type="GO" id="GO:0016616">
    <property type="term" value="F:oxidoreductase activity, acting on the CH-OH group of donors, NAD or NADP as acceptor"/>
    <property type="evidence" value="ECO:0007669"/>
    <property type="project" value="InterPro"/>
</dbReference>
<dbReference type="PANTHER" id="PTHR43761:SF1">
    <property type="entry name" value="D-ISOMER SPECIFIC 2-HYDROXYACID DEHYDROGENASE CATALYTIC DOMAIN-CONTAINING PROTEIN-RELATED"/>
    <property type="match status" value="1"/>
</dbReference>
<dbReference type="InterPro" id="IPR029753">
    <property type="entry name" value="D-isomer_DH_CS"/>
</dbReference>
<name>A0A4R6TWI2_9GAMM</name>
<reference evidence="7 8" key="1">
    <citation type="submission" date="2019-03" db="EMBL/GenBank/DDBJ databases">
        <title>Genomic Encyclopedia of Type Strains, Phase IV (KMG-IV): sequencing the most valuable type-strain genomes for metagenomic binning, comparative biology and taxonomic classification.</title>
        <authorList>
            <person name="Goeker M."/>
        </authorList>
    </citation>
    <scope>NUCLEOTIDE SEQUENCE [LARGE SCALE GENOMIC DNA]</scope>
    <source>
        <strain evidence="7 8">DSM 28679</strain>
    </source>
</reference>
<dbReference type="AlphaFoldDB" id="A0A4R6TWI2"/>
<organism evidence="7 8">
    <name type="scientific">Thiopseudomonas denitrificans</name>
    <dbReference type="NCBI Taxonomy" id="1501432"/>
    <lineage>
        <taxon>Bacteria</taxon>
        <taxon>Pseudomonadati</taxon>
        <taxon>Pseudomonadota</taxon>
        <taxon>Gammaproteobacteria</taxon>
        <taxon>Pseudomonadales</taxon>
        <taxon>Pseudomonadaceae</taxon>
        <taxon>Thiopseudomonas</taxon>
    </lineage>
</organism>
<dbReference type="Proteomes" id="UP000294575">
    <property type="component" value="Unassembled WGS sequence"/>
</dbReference>
<keyword evidence="2 4" id="KW-0560">Oxidoreductase</keyword>
<evidence type="ECO:0000256" key="3">
    <source>
        <dbReference type="ARBA" id="ARBA00023027"/>
    </source>
</evidence>
<dbReference type="EMBL" id="SNYK01000005">
    <property type="protein sequence ID" value="TDQ38210.1"/>
    <property type="molecule type" value="Genomic_DNA"/>
</dbReference>
<dbReference type="Gene3D" id="3.40.50.720">
    <property type="entry name" value="NAD(P)-binding Rossmann-like Domain"/>
    <property type="match status" value="2"/>
</dbReference>
<comment type="similarity">
    <text evidence="1 4">Belongs to the D-isomer specific 2-hydroxyacid dehydrogenase family.</text>
</comment>
<evidence type="ECO:0000259" key="6">
    <source>
        <dbReference type="Pfam" id="PF02826"/>
    </source>
</evidence>
<dbReference type="InterPro" id="IPR006140">
    <property type="entry name" value="D-isomer_DH_NAD-bd"/>
</dbReference>
<accession>A0A4R6TWI2</accession>
<dbReference type="Pfam" id="PF00389">
    <property type="entry name" value="2-Hacid_dh"/>
    <property type="match status" value="1"/>
</dbReference>
<keyword evidence="8" id="KW-1185">Reference proteome</keyword>
<evidence type="ECO:0000256" key="1">
    <source>
        <dbReference type="ARBA" id="ARBA00005854"/>
    </source>
</evidence>
<dbReference type="InterPro" id="IPR036291">
    <property type="entry name" value="NAD(P)-bd_dom_sf"/>
</dbReference>
<evidence type="ECO:0000313" key="8">
    <source>
        <dbReference type="Proteomes" id="UP000294575"/>
    </source>
</evidence>
<gene>
    <name evidence="7" type="ORF">DFQ45_105121</name>
</gene>
<dbReference type="InterPro" id="IPR006139">
    <property type="entry name" value="D-isomer_2_OHA_DH_cat_dom"/>
</dbReference>
<dbReference type="GO" id="GO:0051287">
    <property type="term" value="F:NAD binding"/>
    <property type="evidence" value="ECO:0007669"/>
    <property type="project" value="InterPro"/>
</dbReference>
<comment type="caution">
    <text evidence="7">The sequence shown here is derived from an EMBL/GenBank/DDBJ whole genome shotgun (WGS) entry which is preliminary data.</text>
</comment>
<feature type="domain" description="D-isomer specific 2-hydroxyacid dehydrogenase catalytic" evidence="5">
    <location>
        <begin position="19"/>
        <end position="311"/>
    </location>
</feature>
<dbReference type="InterPro" id="IPR050418">
    <property type="entry name" value="D-iso_2-hydroxyacid_DH_PdxB"/>
</dbReference>
<dbReference type="PANTHER" id="PTHR43761">
    <property type="entry name" value="D-ISOMER SPECIFIC 2-HYDROXYACID DEHYDROGENASE FAMILY PROTEIN (AFU_ORTHOLOGUE AFUA_1G13630)"/>
    <property type="match status" value="1"/>
</dbReference>
<sequence length="316" mass="33869">MKIVMLQSLGISAAKLESLTRPFLELGHELVVHEGPTDDESLKVAVKDADVLILANMPLSGAVIAAAEKLKFISVAFTGFDHIDLEQCKKQGVKVSNAAGYSTRSVAEIAFGLMIGLLRSVVPLDGIARQGGTKDGYRQSDLYGKTLGVLGTGEIGAAVAELGLAFGCRVVAWNRSEKPELVQKGVTYMPLESVLKESDIVSIHTPLTDDTRHLINAERLQLMKPTSILINTAVGPVVDNNALAEALHKGTIAGAGLDRTDMEPPIPADYPMLGAPNTIIVPHVGYATDEALERRADITFDNIRQWQQGAQENIVL</sequence>
<feature type="domain" description="D-isomer specific 2-hydroxyacid dehydrogenase NAD-binding" evidence="6">
    <location>
        <begin position="111"/>
        <end position="285"/>
    </location>
</feature>
<dbReference type="PROSITE" id="PS00670">
    <property type="entry name" value="D_2_HYDROXYACID_DH_2"/>
    <property type="match status" value="1"/>
</dbReference>
<proteinExistence type="inferred from homology"/>
<evidence type="ECO:0000256" key="2">
    <source>
        <dbReference type="ARBA" id="ARBA00023002"/>
    </source>
</evidence>
<evidence type="ECO:0000313" key="7">
    <source>
        <dbReference type="EMBL" id="TDQ38210.1"/>
    </source>
</evidence>
<protein>
    <submittedName>
        <fullName evidence="7">D-3-phosphoglycerate dehydrogenase</fullName>
    </submittedName>
</protein>
<evidence type="ECO:0000256" key="4">
    <source>
        <dbReference type="RuleBase" id="RU003719"/>
    </source>
</evidence>
<dbReference type="RefSeq" id="WP_101497217.1">
    <property type="nucleotide sequence ID" value="NZ_LNJZ01000008.1"/>
</dbReference>
<dbReference type="SUPFAM" id="SSF51735">
    <property type="entry name" value="NAD(P)-binding Rossmann-fold domains"/>
    <property type="match status" value="1"/>
</dbReference>
<evidence type="ECO:0000259" key="5">
    <source>
        <dbReference type="Pfam" id="PF00389"/>
    </source>
</evidence>
<dbReference type="SUPFAM" id="SSF52283">
    <property type="entry name" value="Formate/glycerate dehydrogenase catalytic domain-like"/>
    <property type="match status" value="1"/>
</dbReference>